<dbReference type="GO" id="GO:0043190">
    <property type="term" value="C:ATP-binding cassette (ABC) transporter complex"/>
    <property type="evidence" value="ECO:0007669"/>
    <property type="project" value="InterPro"/>
</dbReference>
<dbReference type="GO" id="GO:1904680">
    <property type="term" value="F:peptide transmembrane transporter activity"/>
    <property type="evidence" value="ECO:0007669"/>
    <property type="project" value="TreeGrafter"/>
</dbReference>
<dbReference type="GO" id="GO:0015833">
    <property type="term" value="P:peptide transport"/>
    <property type="evidence" value="ECO:0007669"/>
    <property type="project" value="TreeGrafter"/>
</dbReference>
<dbReference type="InterPro" id="IPR000914">
    <property type="entry name" value="SBP_5_dom"/>
</dbReference>
<proteinExistence type="predicted"/>
<dbReference type="PANTHER" id="PTHR30290">
    <property type="entry name" value="PERIPLASMIC BINDING COMPONENT OF ABC TRANSPORTER"/>
    <property type="match status" value="1"/>
</dbReference>
<dbReference type="InterPro" id="IPR030678">
    <property type="entry name" value="Peptide/Ni-bd"/>
</dbReference>
<evidence type="ECO:0000259" key="2">
    <source>
        <dbReference type="Pfam" id="PF00496"/>
    </source>
</evidence>
<dbReference type="Proteomes" id="UP000189733">
    <property type="component" value="Unassembled WGS sequence"/>
</dbReference>
<dbReference type="CDD" id="cd08497">
    <property type="entry name" value="MbnE-like"/>
    <property type="match status" value="1"/>
</dbReference>
<dbReference type="SUPFAM" id="SSF53850">
    <property type="entry name" value="Periplasmic binding protein-like II"/>
    <property type="match status" value="1"/>
</dbReference>
<accession>A0A1T4VT07</accession>
<protein>
    <submittedName>
        <fullName evidence="3">Microcin C transport system substrate-binding protein</fullName>
    </submittedName>
</protein>
<sequence length="615" mass="68926">MSLLRRLRVVCFVFLGLGLLGFYPQSSEAKVLSALTLGKAPQLSSDFQHFPYANPDAPKGGQLRLASIGTFDSFHPYVARGIPAAGIGLVNATLTTSSRDEPFTQYPYVASSFELVDGGATLLCHLNPRARFSDGHPVSAEDVVFSFDALMHKGSPMYRKYYAGIVRVTARDAHTVRFELADAKNPELPVVAAQLPVLPAHWWKGRDFSKPTLEQAPGCGPYVVKRSSTGYSVEYERVKDWWGADLPVNAGRFNFDRIRFDYYRDRTVAGEAFRSGEFDFQMVSSAKSWAEEYVGPAVDAGLLKREAIRHTRPSGMQGFVMNTRRPLFADRKVRQALGLAFDFEWTNRALFYGQYARCLSFFSNSEFASSGVPQGKELSLLEPYRSALPQELFVSPFTLSKSDGSGRIRPQLRKALTLLREAGWTLRDGVLRNAQGKSFEFEMLLRSPSMERVVLPYQKNLKRLGITMHVSLADSSRYIRRIRSYDYDMVVGVMRQSDSPGSEQRLFWTSSAAKTPGTRNLAGIQNPVVDGLVDKVIGAQNRDELLTAVHALDRVLLWEAYVVPGWYSPIDRIAYWDRFGMPKLRPSRGTDLFSWWFSPEGDARIQAAGFSGAQQ</sequence>
<keyword evidence="1" id="KW-0732">Signal</keyword>
<dbReference type="PANTHER" id="PTHR30290:SF64">
    <property type="entry name" value="ABC TRANSPORTER PERIPLASMIC BINDING PROTEIN"/>
    <property type="match status" value="1"/>
</dbReference>
<feature type="domain" description="Solute-binding protein family 5" evidence="2">
    <location>
        <begin position="106"/>
        <end position="512"/>
    </location>
</feature>
<dbReference type="Pfam" id="PF00496">
    <property type="entry name" value="SBP_bac_5"/>
    <property type="match status" value="1"/>
</dbReference>
<dbReference type="STRING" id="1121442.SAMN02745702_00863"/>
<evidence type="ECO:0000313" key="4">
    <source>
        <dbReference type="Proteomes" id="UP000189733"/>
    </source>
</evidence>
<dbReference type="EMBL" id="FUYA01000002">
    <property type="protein sequence ID" value="SKA67641.1"/>
    <property type="molecule type" value="Genomic_DNA"/>
</dbReference>
<reference evidence="3 4" key="1">
    <citation type="submission" date="2017-02" db="EMBL/GenBank/DDBJ databases">
        <authorList>
            <person name="Peterson S.W."/>
        </authorList>
    </citation>
    <scope>NUCLEOTIDE SEQUENCE [LARGE SCALE GENOMIC DNA]</scope>
    <source>
        <strain evidence="3 4">DSM 18034</strain>
    </source>
</reference>
<organism evidence="3 4">
    <name type="scientific">Desulfobaculum bizertense DSM 18034</name>
    <dbReference type="NCBI Taxonomy" id="1121442"/>
    <lineage>
        <taxon>Bacteria</taxon>
        <taxon>Pseudomonadati</taxon>
        <taxon>Thermodesulfobacteriota</taxon>
        <taxon>Desulfovibrionia</taxon>
        <taxon>Desulfovibrionales</taxon>
        <taxon>Desulfovibrionaceae</taxon>
        <taxon>Desulfobaculum</taxon>
    </lineage>
</organism>
<evidence type="ECO:0000256" key="1">
    <source>
        <dbReference type="ARBA" id="ARBA00022729"/>
    </source>
</evidence>
<keyword evidence="4" id="KW-1185">Reference proteome</keyword>
<dbReference type="InterPro" id="IPR039424">
    <property type="entry name" value="SBP_5"/>
</dbReference>
<dbReference type="RefSeq" id="WP_078684166.1">
    <property type="nucleotide sequence ID" value="NZ_FUYA01000002.1"/>
</dbReference>
<evidence type="ECO:0000313" key="3">
    <source>
        <dbReference type="EMBL" id="SKA67641.1"/>
    </source>
</evidence>
<gene>
    <name evidence="3" type="ORF">SAMN02745702_00863</name>
</gene>
<dbReference type="Gene3D" id="3.40.190.10">
    <property type="entry name" value="Periplasmic binding protein-like II"/>
    <property type="match status" value="1"/>
</dbReference>
<dbReference type="PIRSF" id="PIRSF002741">
    <property type="entry name" value="MppA"/>
    <property type="match status" value="1"/>
</dbReference>
<name>A0A1T4VT07_9BACT</name>
<dbReference type="GO" id="GO:0030288">
    <property type="term" value="C:outer membrane-bounded periplasmic space"/>
    <property type="evidence" value="ECO:0007669"/>
    <property type="project" value="TreeGrafter"/>
</dbReference>
<dbReference type="Gene3D" id="3.10.105.10">
    <property type="entry name" value="Dipeptide-binding Protein, Domain 3"/>
    <property type="match status" value="1"/>
</dbReference>
<dbReference type="GO" id="GO:0042884">
    <property type="term" value="P:microcin transport"/>
    <property type="evidence" value="ECO:0007669"/>
    <property type="project" value="TreeGrafter"/>
</dbReference>
<dbReference type="AlphaFoldDB" id="A0A1T4VT07"/>
<dbReference type="OrthoDB" id="9772924at2"/>